<proteinExistence type="predicted"/>
<feature type="compositionally biased region" description="Polar residues" evidence="1">
    <location>
        <begin position="440"/>
        <end position="451"/>
    </location>
</feature>
<organism evidence="2 3">
    <name type="scientific">Stackebrandtia endophytica</name>
    <dbReference type="NCBI Taxonomy" id="1496996"/>
    <lineage>
        <taxon>Bacteria</taxon>
        <taxon>Bacillati</taxon>
        <taxon>Actinomycetota</taxon>
        <taxon>Actinomycetes</taxon>
        <taxon>Glycomycetales</taxon>
        <taxon>Glycomycetaceae</taxon>
        <taxon>Stackebrandtia</taxon>
    </lineage>
</organism>
<evidence type="ECO:0000313" key="2">
    <source>
        <dbReference type="EMBL" id="TQL75854.1"/>
    </source>
</evidence>
<accession>A0A543ATE1</accession>
<evidence type="ECO:0000256" key="1">
    <source>
        <dbReference type="SAM" id="MobiDB-lite"/>
    </source>
</evidence>
<comment type="caution">
    <text evidence="2">The sequence shown here is derived from an EMBL/GenBank/DDBJ whole genome shotgun (WGS) entry which is preliminary data.</text>
</comment>
<gene>
    <name evidence="2" type="ORF">FB566_1369</name>
</gene>
<evidence type="ECO:0000313" key="3">
    <source>
        <dbReference type="Proteomes" id="UP000317043"/>
    </source>
</evidence>
<feature type="region of interest" description="Disordered" evidence="1">
    <location>
        <begin position="246"/>
        <end position="367"/>
    </location>
</feature>
<protein>
    <recommendedName>
        <fullName evidence="4">Transposase</fullName>
    </recommendedName>
</protein>
<dbReference type="RefSeq" id="WP_142036384.1">
    <property type="nucleotide sequence ID" value="NZ_JBHTGS010000001.1"/>
</dbReference>
<sequence length="508" mass="53422">MRIFCGLANVNEAVAAALVNERGGVVATAEVSDDPHGYLALCHMWVRHATIPSVTVADDGSTTALLRLAAGAGQPVTTDAPRPDGAEDGLDIAVHIARALCHGALPTAIENSEPELGRVLAAVQGLATSRHAARGALVELLRQCHPAVLMAWEDPTDDDALALLRVIPDPAQAETADATKLVGALRSVADPRTIGSLIQSLSDVATAMDPVVDRPGVPEAIVGAIDAVRSCDHALDALAESVTAILRPTRTSRREPVTEPVAPQPRSAPRATPPPPPAPAAVPPPAPTPPRERVEPQPRIPAPAISEEQLPRRQSPPRPSEPHRSEPMSSPHVSPVMAEQLPVEPVEPLTPSHGFPQMPEPPSFVEPLTEHLPHMTEVGPDLLSAPAGELPSDMDSEDEDLLIFSQARSAWFQGPAALEDEEEDWTPADAGWRAAAAAATSQNTPAETTGTGLPRRVPQANLVPGSAILGDSKPVPIKRDASTLASHTAGYFRGWTRARRETVGAGTR</sequence>
<feature type="region of interest" description="Disordered" evidence="1">
    <location>
        <begin position="433"/>
        <end position="458"/>
    </location>
</feature>
<dbReference type="Proteomes" id="UP000317043">
    <property type="component" value="Unassembled WGS sequence"/>
</dbReference>
<keyword evidence="3" id="KW-1185">Reference proteome</keyword>
<dbReference type="AlphaFoldDB" id="A0A543ATE1"/>
<dbReference type="EMBL" id="VFOW01000001">
    <property type="protein sequence ID" value="TQL75854.1"/>
    <property type="molecule type" value="Genomic_DNA"/>
</dbReference>
<name>A0A543ATE1_9ACTN</name>
<dbReference type="InParanoid" id="A0A543ATE1"/>
<feature type="compositionally biased region" description="Pro residues" evidence="1">
    <location>
        <begin position="271"/>
        <end position="289"/>
    </location>
</feature>
<evidence type="ECO:0008006" key="4">
    <source>
        <dbReference type="Google" id="ProtNLM"/>
    </source>
</evidence>
<reference evidence="2 3" key="1">
    <citation type="submission" date="2019-06" db="EMBL/GenBank/DDBJ databases">
        <title>Sequencing the genomes of 1000 actinobacteria strains.</title>
        <authorList>
            <person name="Klenk H.-P."/>
        </authorList>
    </citation>
    <scope>NUCLEOTIDE SEQUENCE [LARGE SCALE GENOMIC DNA]</scope>
    <source>
        <strain evidence="2 3">DSM 45928</strain>
    </source>
</reference>
<dbReference type="OrthoDB" id="5168056at2"/>